<organism evidence="10 11">
    <name type="scientific">Desulfovibrio subterraneus</name>
    <dbReference type="NCBI Taxonomy" id="2718620"/>
    <lineage>
        <taxon>Bacteria</taxon>
        <taxon>Pseudomonadati</taxon>
        <taxon>Thermodesulfobacteriota</taxon>
        <taxon>Desulfovibrionia</taxon>
        <taxon>Desulfovibrionales</taxon>
        <taxon>Desulfovibrionaceae</taxon>
        <taxon>Desulfovibrio</taxon>
    </lineage>
</organism>
<dbReference type="InterPro" id="IPR000700">
    <property type="entry name" value="PAS-assoc_C"/>
</dbReference>
<dbReference type="SMART" id="SM00283">
    <property type="entry name" value="MA"/>
    <property type="match status" value="1"/>
</dbReference>
<feature type="domain" description="HAMP" evidence="9">
    <location>
        <begin position="210"/>
        <end position="262"/>
    </location>
</feature>
<evidence type="ECO:0000256" key="6">
    <source>
        <dbReference type="SAM" id="Phobius"/>
    </source>
</evidence>
<dbReference type="Gene3D" id="3.30.450.290">
    <property type="match status" value="1"/>
</dbReference>
<dbReference type="InterPro" id="IPR000014">
    <property type="entry name" value="PAS"/>
</dbReference>
<dbReference type="RefSeq" id="WP_174403408.1">
    <property type="nucleotide sequence ID" value="NZ_BLVO01000001.1"/>
</dbReference>
<dbReference type="InterPro" id="IPR035965">
    <property type="entry name" value="PAS-like_dom_sf"/>
</dbReference>
<dbReference type="AlphaFoldDB" id="A0A7J0BDF0"/>
<dbReference type="SMART" id="SM00086">
    <property type="entry name" value="PAC"/>
    <property type="match status" value="1"/>
</dbReference>
<dbReference type="Pfam" id="PF00015">
    <property type="entry name" value="MCPsignal"/>
    <property type="match status" value="1"/>
</dbReference>
<evidence type="ECO:0000259" key="9">
    <source>
        <dbReference type="PROSITE" id="PS50885"/>
    </source>
</evidence>
<feature type="domain" description="Methyl-accepting transducer" evidence="7">
    <location>
        <begin position="398"/>
        <end position="634"/>
    </location>
</feature>
<dbReference type="EMBL" id="BLVO01000001">
    <property type="protein sequence ID" value="GFM31697.1"/>
    <property type="molecule type" value="Genomic_DNA"/>
</dbReference>
<dbReference type="PRINTS" id="PR00260">
    <property type="entry name" value="CHEMTRNSDUCR"/>
</dbReference>
<gene>
    <name evidence="10" type="primary">dcrA_1</name>
    <name evidence="10" type="ORF">DSM101010T_00620</name>
</gene>
<dbReference type="InterPro" id="IPR004089">
    <property type="entry name" value="MCPsignal_dom"/>
</dbReference>
<dbReference type="InterPro" id="IPR004090">
    <property type="entry name" value="Chemotax_Me-accpt_rcpt"/>
</dbReference>
<comment type="caution">
    <text evidence="10">The sequence shown here is derived from an EMBL/GenBank/DDBJ whole genome shotgun (WGS) entry which is preliminary data.</text>
</comment>
<dbReference type="GO" id="GO:0007165">
    <property type="term" value="P:signal transduction"/>
    <property type="evidence" value="ECO:0007669"/>
    <property type="project" value="UniProtKB-KW"/>
</dbReference>
<name>A0A7J0BDF0_9BACT</name>
<dbReference type="Gene3D" id="6.10.340.10">
    <property type="match status" value="1"/>
</dbReference>
<comment type="subcellular location">
    <subcellularLocation>
        <location evidence="1">Membrane</location>
    </subcellularLocation>
</comment>
<feature type="domain" description="PAC" evidence="8">
    <location>
        <begin position="331"/>
        <end position="383"/>
    </location>
</feature>
<evidence type="ECO:0000313" key="10">
    <source>
        <dbReference type="EMBL" id="GFM31697.1"/>
    </source>
</evidence>
<dbReference type="SUPFAM" id="SSF55785">
    <property type="entry name" value="PYP-like sensor domain (PAS domain)"/>
    <property type="match status" value="1"/>
</dbReference>
<dbReference type="GO" id="GO:0016020">
    <property type="term" value="C:membrane"/>
    <property type="evidence" value="ECO:0007669"/>
    <property type="project" value="UniProtKB-SubCell"/>
</dbReference>
<dbReference type="PROSITE" id="PS50113">
    <property type="entry name" value="PAC"/>
    <property type="match status" value="1"/>
</dbReference>
<dbReference type="PROSITE" id="PS50111">
    <property type="entry name" value="CHEMOTAXIS_TRANSDUC_2"/>
    <property type="match status" value="1"/>
</dbReference>
<dbReference type="Gene3D" id="1.10.287.950">
    <property type="entry name" value="Methyl-accepting chemotaxis protein"/>
    <property type="match status" value="1"/>
</dbReference>
<keyword evidence="11" id="KW-1185">Reference proteome</keyword>
<accession>A0A7J0BDF0</accession>
<dbReference type="Gene3D" id="3.30.450.20">
    <property type="entry name" value="PAS domain"/>
    <property type="match status" value="1"/>
</dbReference>
<evidence type="ECO:0000313" key="11">
    <source>
        <dbReference type="Proteomes" id="UP000503840"/>
    </source>
</evidence>
<evidence type="ECO:0000256" key="2">
    <source>
        <dbReference type="ARBA" id="ARBA00023224"/>
    </source>
</evidence>
<evidence type="ECO:0000256" key="4">
    <source>
        <dbReference type="PROSITE-ProRule" id="PRU00284"/>
    </source>
</evidence>
<evidence type="ECO:0000259" key="7">
    <source>
        <dbReference type="PROSITE" id="PS50111"/>
    </source>
</evidence>
<dbReference type="PROSITE" id="PS50885">
    <property type="entry name" value="HAMP"/>
    <property type="match status" value="1"/>
</dbReference>
<evidence type="ECO:0000259" key="8">
    <source>
        <dbReference type="PROSITE" id="PS50113"/>
    </source>
</evidence>
<dbReference type="InterPro" id="IPR003660">
    <property type="entry name" value="HAMP_dom"/>
</dbReference>
<keyword evidence="2 4" id="KW-0807">Transducer</keyword>
<keyword evidence="6" id="KW-0472">Membrane</keyword>
<dbReference type="PANTHER" id="PTHR32089">
    <property type="entry name" value="METHYL-ACCEPTING CHEMOTAXIS PROTEIN MCPB"/>
    <property type="match status" value="1"/>
</dbReference>
<dbReference type="Pfam" id="PF13426">
    <property type="entry name" value="PAS_9"/>
    <property type="match status" value="1"/>
</dbReference>
<sequence>MQFLLRSLGMKVLFLVTVASVLSFSGLFLANSYNQKETAFYLIHDAAASISDMLLSAIEDPMSVGDDAGTRAKFAHIREEYEHIDVFLTDFNGVVSYGTRESSERKELVREVKSPVLAAMVQEALDKPVKRFETLTLEDKPYFAATYTIENAESCHHCHGASRKILGSMVMLKDISGEMGMLHKAQYVGAGLSFAGMAGLIAVLLLFMKFGIVNRIRCITGISHEIEKGNYSINFNDSGTDELGRLCGNLAKMVATIRDQLQYNQSVLNGIIVPLVVVNKEQGIEYANSPIKAILGSNGSTSKDHRLDKLLQGGGHDEDIAGKVLATGRSTSGRMHYRRSDGVHFPLQYEFSPLKDASGAVTGAIGVMIDLTQEEQDKARIEANRKSLLAVAEEVTAISMNLASAAQQLSAQMSEVTGKFEETAGQTSQVATAMEEMNVSVLEVSQSATTTAQLAEKANDEATQGGREMDSTVQETQNMSTRAAELAGSLDELATSAQNIGNVIGVINDIADQTNLLALNAAIEAARAGEAGRGFAVVADEVRKLAEKTMTATREVEQAIVHIQESTRNAVAGMHETQQRSVRTAEKAGDTGEIFTKIMQRSEQMADMVRSIATASEQQSATSEEINRSINSINHLSQTIAGRIQEANEAIREVAGMAHKLSAMVERFKE</sequence>
<keyword evidence="6" id="KW-0812">Transmembrane</keyword>
<evidence type="ECO:0000256" key="5">
    <source>
        <dbReference type="SAM" id="MobiDB-lite"/>
    </source>
</evidence>
<dbReference type="GO" id="GO:0004888">
    <property type="term" value="F:transmembrane signaling receptor activity"/>
    <property type="evidence" value="ECO:0007669"/>
    <property type="project" value="InterPro"/>
</dbReference>
<evidence type="ECO:0000256" key="1">
    <source>
        <dbReference type="ARBA" id="ARBA00004370"/>
    </source>
</evidence>
<feature type="transmembrane region" description="Helical" evidence="6">
    <location>
        <begin position="187"/>
        <end position="207"/>
    </location>
</feature>
<dbReference type="Proteomes" id="UP000503840">
    <property type="component" value="Unassembled WGS sequence"/>
</dbReference>
<protein>
    <submittedName>
        <fullName evidence="10">Chemoreceptor protein A</fullName>
    </submittedName>
</protein>
<comment type="similarity">
    <text evidence="3">Belongs to the methyl-accepting chemotaxis (MCP) protein family.</text>
</comment>
<dbReference type="PANTHER" id="PTHR32089:SF112">
    <property type="entry name" value="LYSOZYME-LIKE PROTEIN-RELATED"/>
    <property type="match status" value="1"/>
</dbReference>
<dbReference type="CDD" id="cd00130">
    <property type="entry name" value="PAS"/>
    <property type="match status" value="1"/>
</dbReference>
<dbReference type="InterPro" id="IPR001610">
    <property type="entry name" value="PAC"/>
</dbReference>
<dbReference type="GO" id="GO:0006935">
    <property type="term" value="P:chemotaxis"/>
    <property type="evidence" value="ECO:0007669"/>
    <property type="project" value="InterPro"/>
</dbReference>
<dbReference type="SUPFAM" id="SSF58104">
    <property type="entry name" value="Methyl-accepting chemotaxis protein (MCP) signaling domain"/>
    <property type="match status" value="1"/>
</dbReference>
<proteinExistence type="inferred from homology"/>
<dbReference type="FunFam" id="1.10.287.950:FF:000001">
    <property type="entry name" value="Methyl-accepting chemotaxis sensory transducer"/>
    <property type="match status" value="1"/>
</dbReference>
<keyword evidence="6" id="KW-1133">Transmembrane helix</keyword>
<reference evidence="10 11" key="1">
    <citation type="submission" date="2020-05" db="EMBL/GenBank/DDBJ databases">
        <title>Draft genome sequence of Desulfovibrio sp. strain HN2T.</title>
        <authorList>
            <person name="Ueno A."/>
            <person name="Tamazawa S."/>
            <person name="Tamamura S."/>
            <person name="Murakami T."/>
            <person name="Kiyama T."/>
            <person name="Inomata H."/>
            <person name="Amano Y."/>
            <person name="Miyakawa K."/>
            <person name="Tamaki H."/>
            <person name="Naganuma T."/>
            <person name="Kaneko K."/>
        </authorList>
    </citation>
    <scope>NUCLEOTIDE SEQUENCE [LARGE SCALE GENOMIC DNA]</scope>
    <source>
        <strain evidence="10 11">HN2</strain>
    </source>
</reference>
<dbReference type="CDD" id="cd11386">
    <property type="entry name" value="MCP_signal"/>
    <property type="match status" value="1"/>
</dbReference>
<keyword evidence="10" id="KW-0675">Receptor</keyword>
<evidence type="ECO:0000256" key="3">
    <source>
        <dbReference type="ARBA" id="ARBA00029447"/>
    </source>
</evidence>
<feature type="region of interest" description="Disordered" evidence="5">
    <location>
        <begin position="452"/>
        <end position="471"/>
    </location>
</feature>